<keyword evidence="2" id="KW-1185">Reference proteome</keyword>
<dbReference type="Proteomes" id="UP000251314">
    <property type="component" value="Unassembled WGS sequence"/>
</dbReference>
<accession>A0A329RW95</accession>
<proteinExistence type="predicted"/>
<comment type="caution">
    <text evidence="1">The sequence shown here is derived from an EMBL/GenBank/DDBJ whole genome shotgun (WGS) entry which is preliminary data.</text>
</comment>
<dbReference type="OrthoDB" id="10282892at2759"/>
<organism evidence="1 2">
    <name type="scientific">Phytophthora cactorum</name>
    <dbReference type="NCBI Taxonomy" id="29920"/>
    <lineage>
        <taxon>Eukaryota</taxon>
        <taxon>Sar</taxon>
        <taxon>Stramenopiles</taxon>
        <taxon>Oomycota</taxon>
        <taxon>Peronosporomycetes</taxon>
        <taxon>Peronosporales</taxon>
        <taxon>Peronosporaceae</taxon>
        <taxon>Phytophthora</taxon>
    </lineage>
</organism>
<dbReference type="AlphaFoldDB" id="A0A329RW95"/>
<evidence type="ECO:0000313" key="2">
    <source>
        <dbReference type="Proteomes" id="UP000251314"/>
    </source>
</evidence>
<dbReference type="EMBL" id="MJFZ01000478">
    <property type="protein sequence ID" value="RAW28589.1"/>
    <property type="molecule type" value="Genomic_DNA"/>
</dbReference>
<dbReference type="VEuPathDB" id="FungiDB:PC110_g15021"/>
<sequence length="44" mass="4627">MLLDSAAEVFILHTAFANKVGCHVDTGQSEECVGIGESVYVTKG</sequence>
<name>A0A329RW95_9STRA</name>
<gene>
    <name evidence="1" type="ORF">PC110_g15021</name>
</gene>
<reference evidence="1 2" key="1">
    <citation type="submission" date="2018-01" db="EMBL/GenBank/DDBJ databases">
        <title>Draft genome of the strawberry crown rot pathogen Phytophthora cactorum.</title>
        <authorList>
            <person name="Armitage A.D."/>
            <person name="Lysoe E."/>
            <person name="Nellist C.F."/>
            <person name="Harrison R.J."/>
            <person name="Brurberg M.B."/>
        </authorList>
    </citation>
    <scope>NUCLEOTIDE SEQUENCE [LARGE SCALE GENOMIC DNA]</scope>
    <source>
        <strain evidence="1 2">10300</strain>
    </source>
</reference>
<protein>
    <submittedName>
        <fullName evidence="1">Uncharacterized protein</fullName>
    </submittedName>
</protein>
<evidence type="ECO:0000313" key="1">
    <source>
        <dbReference type="EMBL" id="RAW28589.1"/>
    </source>
</evidence>